<evidence type="ECO:0000256" key="1">
    <source>
        <dbReference type="PROSITE-ProRule" id="PRU00168"/>
    </source>
</evidence>
<dbReference type="InterPro" id="IPR023578">
    <property type="entry name" value="Ras_GEF_dom_sf"/>
</dbReference>
<dbReference type="OrthoDB" id="10254377at2759"/>
<dbReference type="AlphaFoldDB" id="A0A1X7UNP3"/>
<dbReference type="Gene3D" id="1.10.840.10">
    <property type="entry name" value="Ras guanine-nucleotide exchange factors catalytic domain"/>
    <property type="match status" value="1"/>
</dbReference>
<evidence type="ECO:0000313" key="3">
    <source>
        <dbReference type="EnsemblMetazoa" id="Aqu2.1.29032_001"/>
    </source>
</evidence>
<protein>
    <recommendedName>
        <fullName evidence="2">Ras-GEF domain-containing protein</fullName>
    </recommendedName>
</protein>
<dbReference type="InParanoid" id="A0A1X7UNP3"/>
<dbReference type="GO" id="GO:0005085">
    <property type="term" value="F:guanyl-nucleotide exchange factor activity"/>
    <property type="evidence" value="ECO:0007669"/>
    <property type="project" value="UniProtKB-KW"/>
</dbReference>
<dbReference type="GO" id="GO:0007264">
    <property type="term" value="P:small GTPase-mediated signal transduction"/>
    <property type="evidence" value="ECO:0007669"/>
    <property type="project" value="InterPro"/>
</dbReference>
<dbReference type="SUPFAM" id="SSF48366">
    <property type="entry name" value="Ras GEF"/>
    <property type="match status" value="1"/>
</dbReference>
<dbReference type="eggNOG" id="KOG3417">
    <property type="taxonomic scope" value="Eukaryota"/>
</dbReference>
<dbReference type="InterPro" id="IPR036964">
    <property type="entry name" value="RASGEF_cat_dom_sf"/>
</dbReference>
<name>A0A1X7UNP3_AMPQE</name>
<dbReference type="PROSITE" id="PS50009">
    <property type="entry name" value="RASGEF_CAT"/>
    <property type="match status" value="1"/>
</dbReference>
<evidence type="ECO:0000259" key="2">
    <source>
        <dbReference type="PROSITE" id="PS50009"/>
    </source>
</evidence>
<sequence>MQLLGVLEHSTVLRFNSIFEGLPKTLGSTDGRYKELKDTIRKATPPLIPYLALTMRELVSVSKSASNYIEGDLVNFTKMRRYTRIIHSLLQHQKDPYDFNFDPEILKVLLTTELPGDENALYEYVDELRDRPL</sequence>
<organism evidence="3">
    <name type="scientific">Amphimedon queenslandica</name>
    <name type="common">Sponge</name>
    <dbReference type="NCBI Taxonomy" id="400682"/>
    <lineage>
        <taxon>Eukaryota</taxon>
        <taxon>Metazoa</taxon>
        <taxon>Porifera</taxon>
        <taxon>Demospongiae</taxon>
        <taxon>Heteroscleromorpha</taxon>
        <taxon>Haplosclerida</taxon>
        <taxon>Niphatidae</taxon>
        <taxon>Amphimedon</taxon>
    </lineage>
</organism>
<proteinExistence type="predicted"/>
<feature type="domain" description="Ras-GEF" evidence="2">
    <location>
        <begin position="1"/>
        <end position="131"/>
    </location>
</feature>
<accession>A0A1X7UNP3</accession>
<reference evidence="3" key="1">
    <citation type="submission" date="2017-05" db="UniProtKB">
        <authorList>
            <consortium name="EnsemblMetazoa"/>
        </authorList>
    </citation>
    <scope>IDENTIFICATION</scope>
</reference>
<dbReference type="STRING" id="400682.A0A1X7UNP3"/>
<dbReference type="EnsemblMetazoa" id="Aqu2.1.29032_001">
    <property type="protein sequence ID" value="Aqu2.1.29032_001"/>
    <property type="gene ID" value="Aqu2.1.29032"/>
</dbReference>
<dbReference type="Pfam" id="PF00617">
    <property type="entry name" value="RasGEF"/>
    <property type="match status" value="1"/>
</dbReference>
<keyword evidence="1" id="KW-0344">Guanine-nucleotide releasing factor</keyword>
<dbReference type="InterPro" id="IPR001895">
    <property type="entry name" value="RASGEF_cat_dom"/>
</dbReference>